<sequence length="370" mass="42429">MTNFLKLYRNNLTKAVLGLTLFLIPVISFSQDTSSIIQEIAHAANVPAIQLNYQKDGVNRLYNIGFKNSETKTKIDRNTIFQAASLTKVIATYTFLRLMDQGLIELDKPLYSYYTYDRLAHNPNKDKITARHVLTHQTGLLNWEGDVPSEEWRKTALTSQFEAGTDYMYSGEGFYFLQETMEHITGKTFQQLVEEEVLLPFKMKNSAIVWQEGMEQNAAFGHYESISPRKLGMYRKSNAAYTLYTTAADYSQFIKKYIFEGFGLKKKTHELALKRISEAKKSDGISVDDKHVPCALGMRMQINEIGTSYWHTGSNPGFRCFFLAYPDSKEIVVAFTNSDSGFATIPHILALFLNNNQTFWMYKWRLGELD</sequence>
<dbReference type="Gene3D" id="3.40.710.10">
    <property type="entry name" value="DD-peptidase/beta-lactamase superfamily"/>
    <property type="match status" value="1"/>
</dbReference>
<accession>A0ABW3RGV4</accession>
<evidence type="ECO:0000313" key="2">
    <source>
        <dbReference type="EMBL" id="MFD1164238.1"/>
    </source>
</evidence>
<comment type="caution">
    <text evidence="2">The sequence shown here is derived from an EMBL/GenBank/DDBJ whole genome shotgun (WGS) entry which is preliminary data.</text>
</comment>
<reference evidence="3" key="1">
    <citation type="journal article" date="2019" name="Int. J. Syst. Evol. Microbiol.">
        <title>The Global Catalogue of Microorganisms (GCM) 10K type strain sequencing project: providing services to taxonomists for standard genome sequencing and annotation.</title>
        <authorList>
            <consortium name="The Broad Institute Genomics Platform"/>
            <consortium name="The Broad Institute Genome Sequencing Center for Infectious Disease"/>
            <person name="Wu L."/>
            <person name="Ma J."/>
        </authorList>
    </citation>
    <scope>NUCLEOTIDE SEQUENCE [LARGE SCALE GENOMIC DNA]</scope>
    <source>
        <strain evidence="3">CCUG 52468</strain>
    </source>
</reference>
<dbReference type="Pfam" id="PF00144">
    <property type="entry name" value="Beta-lactamase"/>
    <property type="match status" value="1"/>
</dbReference>
<dbReference type="SUPFAM" id="SSF56601">
    <property type="entry name" value="beta-lactamase/transpeptidase-like"/>
    <property type="match status" value="1"/>
</dbReference>
<dbReference type="InterPro" id="IPR050491">
    <property type="entry name" value="AmpC-like"/>
</dbReference>
<dbReference type="InterPro" id="IPR001466">
    <property type="entry name" value="Beta-lactam-related"/>
</dbReference>
<evidence type="ECO:0000259" key="1">
    <source>
        <dbReference type="Pfam" id="PF00144"/>
    </source>
</evidence>
<dbReference type="PANTHER" id="PTHR46825:SF12">
    <property type="entry name" value="PENICILLIN-BINDING PROTEIN 4"/>
    <property type="match status" value="1"/>
</dbReference>
<dbReference type="EC" id="3.-.-.-" evidence="2"/>
<evidence type="ECO:0000313" key="3">
    <source>
        <dbReference type="Proteomes" id="UP001597205"/>
    </source>
</evidence>
<dbReference type="EMBL" id="JBHTKY010000001">
    <property type="protein sequence ID" value="MFD1164238.1"/>
    <property type="molecule type" value="Genomic_DNA"/>
</dbReference>
<dbReference type="InterPro" id="IPR012338">
    <property type="entry name" value="Beta-lactam/transpept-like"/>
</dbReference>
<organism evidence="2 3">
    <name type="scientific">Sphingobacterium daejeonense</name>
    <dbReference type="NCBI Taxonomy" id="371142"/>
    <lineage>
        <taxon>Bacteria</taxon>
        <taxon>Pseudomonadati</taxon>
        <taxon>Bacteroidota</taxon>
        <taxon>Sphingobacteriia</taxon>
        <taxon>Sphingobacteriales</taxon>
        <taxon>Sphingobacteriaceae</taxon>
        <taxon>Sphingobacterium</taxon>
    </lineage>
</organism>
<dbReference type="Proteomes" id="UP001597205">
    <property type="component" value="Unassembled WGS sequence"/>
</dbReference>
<feature type="domain" description="Beta-lactamase-related" evidence="1">
    <location>
        <begin position="36"/>
        <end position="341"/>
    </location>
</feature>
<dbReference type="RefSeq" id="WP_380894463.1">
    <property type="nucleotide sequence ID" value="NZ_JBHTKY010000001.1"/>
</dbReference>
<dbReference type="GO" id="GO:0016787">
    <property type="term" value="F:hydrolase activity"/>
    <property type="evidence" value="ECO:0007669"/>
    <property type="project" value="UniProtKB-KW"/>
</dbReference>
<gene>
    <name evidence="2" type="ORF">ACFQ2C_01320</name>
</gene>
<proteinExistence type="predicted"/>
<keyword evidence="3" id="KW-1185">Reference proteome</keyword>
<dbReference type="PANTHER" id="PTHR46825">
    <property type="entry name" value="D-ALANYL-D-ALANINE-CARBOXYPEPTIDASE/ENDOPEPTIDASE AMPH"/>
    <property type="match status" value="1"/>
</dbReference>
<protein>
    <submittedName>
        <fullName evidence="2">Serine hydrolase domain-containing protein</fullName>
        <ecNumber evidence="2">3.-.-.-</ecNumber>
    </submittedName>
</protein>
<name>A0ABW3RGV4_9SPHI</name>
<keyword evidence="2" id="KW-0378">Hydrolase</keyword>